<evidence type="ECO:0000313" key="1">
    <source>
        <dbReference type="EMBL" id="RZQ56300.1"/>
    </source>
</evidence>
<comment type="caution">
    <text evidence="1">The sequence shown here is derived from an EMBL/GenBank/DDBJ whole genome shotgun (WGS) entry which is preliminary data.</text>
</comment>
<gene>
    <name evidence="1" type="ORF">CWI82_03035</name>
</gene>
<accession>A0ACD2HID7</accession>
<evidence type="ECO:0000313" key="2">
    <source>
        <dbReference type="Proteomes" id="UP000293092"/>
    </source>
</evidence>
<protein>
    <submittedName>
        <fullName evidence="1">Uncharacterized protein</fullName>
    </submittedName>
</protein>
<dbReference type="Proteomes" id="UP000293092">
    <property type="component" value="Unassembled WGS sequence"/>
</dbReference>
<dbReference type="EMBL" id="PIQJ01000001">
    <property type="protein sequence ID" value="RZQ56300.1"/>
    <property type="molecule type" value="Genomic_DNA"/>
</dbReference>
<keyword evidence="2" id="KW-1185">Reference proteome</keyword>
<organism evidence="1 2">
    <name type="scientific">Pseudidiomarina tainanensis</name>
    <dbReference type="NCBI Taxonomy" id="502365"/>
    <lineage>
        <taxon>Bacteria</taxon>
        <taxon>Pseudomonadati</taxon>
        <taxon>Pseudomonadota</taxon>
        <taxon>Gammaproteobacteria</taxon>
        <taxon>Alteromonadales</taxon>
        <taxon>Idiomarinaceae</taxon>
        <taxon>Pseudidiomarina</taxon>
    </lineage>
</organism>
<reference evidence="1" key="1">
    <citation type="submission" date="2017-11" db="EMBL/GenBank/DDBJ databases">
        <title>Comparative genomic and phylogenomic analyses of the family Idiomarinaceae.</title>
        <authorList>
            <person name="Liu Y."/>
            <person name="Shao Z."/>
        </authorList>
    </citation>
    <scope>NUCLEOTIDE SEQUENCE</scope>
    <source>
        <strain evidence="1">PIN1</strain>
    </source>
</reference>
<proteinExistence type="predicted"/>
<name>A0ACD2HID7_9GAMM</name>
<sequence length="1316" mass="137126">MSIKRTMKTLQTTLALTIAALLTGGASATALTTDIQVKVNERTVPAPQRKLPQANEAKVRINAPKRYLIQLDEPSVATYKGGIAGYAATSASVTGNERLKVGSQAVADYSNYVQKRQKDVFAAIAQKVPAVAMKQQMKLLLNAMVVEYDGDDLAQRLAGMPGVKGVYADREVFVQTDTSNGIIESPELWQRLGGQAQAGAGVNIAILDTGIDPDHIMFEDNGHTRPDLGVTDDYCATTPSFCNDKLVVARYFAPTGADLHPDEFLNSPEDLDGHGTHVAGTAAGNPVSTTFNGVAVNFSGVAPGANLMVYKALWVNADGTTTGSSISLAQALEAAADDGADVINNSWGSLDNGVAPYEADIVRAIDEMGIINVAAAGNDGPTESSMGCPACLDEMFAVANTQTGRSFAVTMEHSDYSNAIPVLIGQGDFTISSPISGAFRTVKNDAPSNPLACSSFSSGLFTNEIVLVERGTCTFEQKANNLQAAGARAMVLYNNVDGSISMDMGAATLPSVSIDKVTGDQLETDWTAGEQVTINPPERTINESAQDRLAASSSRGPNRDSTILKPEVAAPGTGILSAYPGGQVALLSGTSMASPHVAGAAALLRDLKPSWTHQQIKSVLMTAANPAIKQSDNDNQATPHQVGAGRIDLAAAADSGIGFDRAYLNNNACIGMCEFTRSVTNLTNSAQTWNVTATFDDPDMSATFPATFTLAANETKAFTITVNTAFAQAGWQYGGVTFTANSGGYSPARLPVAVYTSTSDDPRIISGSIASGAAVAGEAMQLQLRGGLGFTDGATTFSVALPTSSGIAVDYDTIDLQLKRSTQTALTVEETIGSVIWQGDQNDAPDAANIATMSGFAFAGMSLADVALSNDISISSVCSEGCDDLVAEVELEGDGATWSFDGIDHNVFSMWSNGVVELGASRALFTAVAADSFPNESEPNGIVAPFWTDLEFVNGDGEMNYAIVTEGSDTYLVLEWQNARSWVASGSTDSGVRFTFNVWFKLGTNEVIYNYVDVNSGTPTYKLAIGLENLRGDVGATHYSSAASIGSYPTDGATLAASFTYGERAEVLMNVPVMVSNIGPLADVTVTGTANQTAEVDFATATAELGREYVVLMNITSTDAGSPVEYAAQLPISIQPQGALTGVLVSQPAHGSATFTGATLSYTPDADYTGSDSFNVRLVDEAGSPTATATVTVEITNTAPVVSVDAPNSATSGDTVRLDASASSDADGDVLTYEWAVVSGSGVSLSGATSATASFTAPTVETATTVQVRVIVSDGLATAQQTVSVSITPPKKSSGAFGWLMVLLALPLVWLRRRHA</sequence>